<evidence type="ECO:0000313" key="1">
    <source>
        <dbReference type="EMBL" id="KKK49530.1"/>
    </source>
</evidence>
<reference evidence="1" key="1">
    <citation type="journal article" date="2015" name="Nature">
        <title>Complex archaea that bridge the gap between prokaryotes and eukaryotes.</title>
        <authorList>
            <person name="Spang A."/>
            <person name="Saw J.H."/>
            <person name="Jorgensen S.L."/>
            <person name="Zaremba-Niedzwiedzka K."/>
            <person name="Martijn J."/>
            <person name="Lind A.E."/>
            <person name="van Eijk R."/>
            <person name="Schleper C."/>
            <person name="Guy L."/>
            <person name="Ettema T.J."/>
        </authorList>
    </citation>
    <scope>NUCLEOTIDE SEQUENCE</scope>
</reference>
<name>A0A0F8WMQ6_9ZZZZ</name>
<dbReference type="AlphaFoldDB" id="A0A0F8WMQ6"/>
<proteinExistence type="predicted"/>
<comment type="caution">
    <text evidence="1">The sequence shown here is derived from an EMBL/GenBank/DDBJ whole genome shotgun (WGS) entry which is preliminary data.</text>
</comment>
<gene>
    <name evidence="1" type="ORF">LCGC14_3134150</name>
</gene>
<accession>A0A0F8WMQ6</accession>
<organism evidence="1">
    <name type="scientific">marine sediment metagenome</name>
    <dbReference type="NCBI Taxonomy" id="412755"/>
    <lineage>
        <taxon>unclassified sequences</taxon>
        <taxon>metagenomes</taxon>
        <taxon>ecological metagenomes</taxon>
    </lineage>
</organism>
<sequence length="47" mass="5283">MTIEQPETKEVSLEEQIKVVAEEQKQTAIAARSGEDIVVQGYYQESV</sequence>
<dbReference type="EMBL" id="LAZR01068495">
    <property type="protein sequence ID" value="KKK49530.1"/>
    <property type="molecule type" value="Genomic_DNA"/>
</dbReference>
<protein>
    <submittedName>
        <fullName evidence="1">Uncharacterized protein</fullName>
    </submittedName>
</protein>
<feature type="non-terminal residue" evidence="1">
    <location>
        <position position="47"/>
    </location>
</feature>